<dbReference type="Proteomes" id="UP000277204">
    <property type="component" value="Unassembled WGS sequence"/>
</dbReference>
<evidence type="ECO:0000256" key="2">
    <source>
        <dbReference type="SAM" id="SignalP"/>
    </source>
</evidence>
<accession>A0A3P7WYS7</accession>
<feature type="transmembrane region" description="Helical" evidence="1">
    <location>
        <begin position="72"/>
        <end position="93"/>
    </location>
</feature>
<evidence type="ECO:0000256" key="1">
    <source>
        <dbReference type="SAM" id="Phobius"/>
    </source>
</evidence>
<keyword evidence="1" id="KW-0812">Transmembrane</keyword>
<feature type="chain" id="PRO_5017994139" description="G-protein coupled receptors family 1 profile domain-containing protein" evidence="2">
    <location>
        <begin position="22"/>
        <end position="255"/>
    </location>
</feature>
<keyword evidence="2" id="KW-0732">Signal</keyword>
<keyword evidence="4" id="KW-1185">Reference proteome</keyword>
<feature type="transmembrane region" description="Helical" evidence="1">
    <location>
        <begin position="155"/>
        <end position="177"/>
    </location>
</feature>
<organism evidence="3 4">
    <name type="scientific">Schistosoma margrebowiei</name>
    <dbReference type="NCBI Taxonomy" id="48269"/>
    <lineage>
        <taxon>Eukaryota</taxon>
        <taxon>Metazoa</taxon>
        <taxon>Spiralia</taxon>
        <taxon>Lophotrochozoa</taxon>
        <taxon>Platyhelminthes</taxon>
        <taxon>Trematoda</taxon>
        <taxon>Digenea</taxon>
        <taxon>Strigeidida</taxon>
        <taxon>Schistosomatoidea</taxon>
        <taxon>Schistosomatidae</taxon>
        <taxon>Schistosoma</taxon>
    </lineage>
</organism>
<protein>
    <recommendedName>
        <fullName evidence="5">G-protein coupled receptors family 1 profile domain-containing protein</fullName>
    </recommendedName>
</protein>
<sequence>MKNVLLSLLYLSISILNLLDAYYVISTNSIHIINNHEINNEQQLVNKININENQLIHKHFLIVNHFKYEHTLITYCTEIFGGILNFISASLYFTTQLHSLLLTHNTTNNYNSNNIDNNLKKKTLKSRFNIPFAYHDSYPNEQIIMIHKYFEFSSLIIIISSIFSCIMMMITMSLRSYKIFMMMNNSKNNFYILINSNATQCFFTLPIINLLLCCIIIDLYLRHKLQLNLKIDLFKQLYIDYNLNNNNDQLSKQKN</sequence>
<gene>
    <name evidence="3" type="ORF">SMRZ_LOCUS5528</name>
</gene>
<keyword evidence="1" id="KW-0472">Membrane</keyword>
<dbReference type="AlphaFoldDB" id="A0A3P7WYS7"/>
<evidence type="ECO:0000313" key="4">
    <source>
        <dbReference type="Proteomes" id="UP000277204"/>
    </source>
</evidence>
<evidence type="ECO:0008006" key="5">
    <source>
        <dbReference type="Google" id="ProtNLM"/>
    </source>
</evidence>
<keyword evidence="1" id="KW-1133">Transmembrane helix</keyword>
<proteinExistence type="predicted"/>
<name>A0A3P7WYS7_9TREM</name>
<feature type="signal peptide" evidence="2">
    <location>
        <begin position="1"/>
        <end position="21"/>
    </location>
</feature>
<evidence type="ECO:0000313" key="3">
    <source>
        <dbReference type="EMBL" id="VDO66551.1"/>
    </source>
</evidence>
<dbReference type="EMBL" id="UZAI01001922">
    <property type="protein sequence ID" value="VDO66551.1"/>
    <property type="molecule type" value="Genomic_DNA"/>
</dbReference>
<feature type="transmembrane region" description="Helical" evidence="1">
    <location>
        <begin position="197"/>
        <end position="221"/>
    </location>
</feature>
<reference evidence="3 4" key="1">
    <citation type="submission" date="2018-11" db="EMBL/GenBank/DDBJ databases">
        <authorList>
            <consortium name="Pathogen Informatics"/>
        </authorList>
    </citation>
    <scope>NUCLEOTIDE SEQUENCE [LARGE SCALE GENOMIC DNA]</scope>
    <source>
        <strain evidence="3 4">Zambia</strain>
    </source>
</reference>